<feature type="transmembrane region" description="Helical" evidence="7">
    <location>
        <begin position="291"/>
        <end position="315"/>
    </location>
</feature>
<dbReference type="PANTHER" id="PTHR33406">
    <property type="entry name" value="MEMBRANE PROTEIN MJ1562-RELATED"/>
    <property type="match status" value="1"/>
</dbReference>
<keyword evidence="4 7" id="KW-0812">Transmembrane</keyword>
<reference evidence="9" key="1">
    <citation type="submission" date="2021-01" db="EMBL/GenBank/DDBJ databases">
        <title>Whole genome shotgun sequence of Virgisporangium aurantiacum NBRC 16421.</title>
        <authorList>
            <person name="Komaki H."/>
            <person name="Tamura T."/>
        </authorList>
    </citation>
    <scope>NUCLEOTIDE SEQUENCE</scope>
    <source>
        <strain evidence="9">NBRC 16421</strain>
    </source>
</reference>
<evidence type="ECO:0000256" key="2">
    <source>
        <dbReference type="ARBA" id="ARBA00010157"/>
    </source>
</evidence>
<comment type="caution">
    <text evidence="9">The sequence shown here is derived from an EMBL/GenBank/DDBJ whole genome shotgun (WGS) entry which is preliminary data.</text>
</comment>
<sequence>MRHGWAARITSRAGAIAVLVAALALTVLTIVTSPEQPDAEPTDGLPADAQSTRVTDLLDRFPSGRAAPVLIVVERADGPLTDADKAAVEKLSTATKPIPAPDGRAVLLIIEIEAGDEQNARVDALRATVRDADLPDGLSTWVTGGPAFGRDIAAAFDGADLNLLLATVIVVALLLIVTYRSPLLWIVPLLVIGAGDQAVARLLPWVARLLGERTDASVSGIVSVLVFGAGTDYALLLISRYREELHRTPDRRKAMVDALRGIGPAVVASAGTVILALLTLLFAVLTSNRTLGISAAIGVAVALLFGLVVLPAALVCMPRGIFWPLVPKAGDGERAGLWAAVGRGVARRPVAVLALAIVALGALSAGLVRTDIGLAQTEQFRTEVESVDGQEALGRHFPAGASQPVTVIADAAAADSVAAAAKRVDGVAAAGRVERSTDGRLAKIPVELSAATGTPAADRAVRDLRAALGDGALVGGAPAADLDKREATLRDTRLIAPLILAVVLMVLIALLRSVVAPVLILLTVVATYAASLGAATLLLTTVFDFPALDATAPLLSFLFLVALGVDYNIFLVTRAREETRDTGDTRAGMVRGLAATGAVITSAGVLLAAVFAVLGVLPVIVLTQIGVIVGIGVLLDTLLVRTVVVPAIALVLGDRFWWPARPAGGDPEPAGPPHVAMSTARGGA</sequence>
<feature type="transmembrane region" description="Helical" evidence="7">
    <location>
        <begin position="259"/>
        <end position="285"/>
    </location>
</feature>
<feature type="transmembrane region" description="Helical" evidence="7">
    <location>
        <begin position="186"/>
        <end position="206"/>
    </location>
</feature>
<gene>
    <name evidence="9" type="ORF">Vau01_035260</name>
</gene>
<evidence type="ECO:0000256" key="1">
    <source>
        <dbReference type="ARBA" id="ARBA00004651"/>
    </source>
</evidence>
<feature type="transmembrane region" description="Helical" evidence="7">
    <location>
        <begin position="518"/>
        <end position="542"/>
    </location>
</feature>
<dbReference type="AlphaFoldDB" id="A0A8J3Z687"/>
<dbReference type="Gene3D" id="1.20.1640.10">
    <property type="entry name" value="Multidrug efflux transporter AcrB transmembrane domain"/>
    <property type="match status" value="2"/>
</dbReference>
<accession>A0A8J3Z687</accession>
<organism evidence="9 10">
    <name type="scientific">Virgisporangium aurantiacum</name>
    <dbReference type="NCBI Taxonomy" id="175570"/>
    <lineage>
        <taxon>Bacteria</taxon>
        <taxon>Bacillati</taxon>
        <taxon>Actinomycetota</taxon>
        <taxon>Actinomycetes</taxon>
        <taxon>Micromonosporales</taxon>
        <taxon>Micromonosporaceae</taxon>
        <taxon>Virgisporangium</taxon>
    </lineage>
</organism>
<dbReference type="PANTHER" id="PTHR33406:SF6">
    <property type="entry name" value="MEMBRANE PROTEIN YDGH-RELATED"/>
    <property type="match status" value="1"/>
</dbReference>
<feature type="transmembrane region" description="Helical" evidence="7">
    <location>
        <begin position="161"/>
        <end position="179"/>
    </location>
</feature>
<proteinExistence type="inferred from homology"/>
<dbReference type="Pfam" id="PF03176">
    <property type="entry name" value="MMPL"/>
    <property type="match status" value="2"/>
</dbReference>
<evidence type="ECO:0000256" key="7">
    <source>
        <dbReference type="SAM" id="Phobius"/>
    </source>
</evidence>
<dbReference type="RefSeq" id="WP_203993648.1">
    <property type="nucleotide sequence ID" value="NZ_BOPG01000023.1"/>
</dbReference>
<evidence type="ECO:0000256" key="6">
    <source>
        <dbReference type="ARBA" id="ARBA00023136"/>
    </source>
</evidence>
<feature type="transmembrane region" description="Helical" evidence="7">
    <location>
        <begin position="593"/>
        <end position="621"/>
    </location>
</feature>
<comment type="similarity">
    <text evidence="2">Belongs to the resistance-nodulation-cell division (RND) (TC 2.A.6) family. MmpL subfamily.</text>
</comment>
<name>A0A8J3Z687_9ACTN</name>
<feature type="domain" description="SSD" evidence="8">
    <location>
        <begin position="521"/>
        <end position="650"/>
    </location>
</feature>
<feature type="transmembrane region" description="Helical" evidence="7">
    <location>
        <begin position="350"/>
        <end position="368"/>
    </location>
</feature>
<keyword evidence="6 7" id="KW-0472">Membrane</keyword>
<feature type="transmembrane region" description="Helical" evidence="7">
    <location>
        <begin position="554"/>
        <end position="572"/>
    </location>
</feature>
<keyword evidence="5 7" id="KW-1133">Transmembrane helix</keyword>
<feature type="transmembrane region" description="Helical" evidence="7">
    <location>
        <begin position="218"/>
        <end position="238"/>
    </location>
</feature>
<dbReference type="InterPro" id="IPR050545">
    <property type="entry name" value="Mycobact_MmpL"/>
</dbReference>
<feature type="domain" description="SSD" evidence="8">
    <location>
        <begin position="206"/>
        <end position="316"/>
    </location>
</feature>
<evidence type="ECO:0000256" key="4">
    <source>
        <dbReference type="ARBA" id="ARBA00022692"/>
    </source>
</evidence>
<dbReference type="InterPro" id="IPR004869">
    <property type="entry name" value="MMPL_dom"/>
</dbReference>
<evidence type="ECO:0000256" key="3">
    <source>
        <dbReference type="ARBA" id="ARBA00022475"/>
    </source>
</evidence>
<dbReference type="Proteomes" id="UP000612585">
    <property type="component" value="Unassembled WGS sequence"/>
</dbReference>
<evidence type="ECO:0000313" key="9">
    <source>
        <dbReference type="EMBL" id="GIJ56010.1"/>
    </source>
</evidence>
<protein>
    <submittedName>
        <fullName evidence="9">Membrane protein</fullName>
    </submittedName>
</protein>
<evidence type="ECO:0000256" key="5">
    <source>
        <dbReference type="ARBA" id="ARBA00022989"/>
    </source>
</evidence>
<dbReference type="PROSITE" id="PS50156">
    <property type="entry name" value="SSD"/>
    <property type="match status" value="2"/>
</dbReference>
<dbReference type="SUPFAM" id="SSF82866">
    <property type="entry name" value="Multidrug efflux transporter AcrB transmembrane domain"/>
    <property type="match status" value="2"/>
</dbReference>
<dbReference type="GO" id="GO:0005886">
    <property type="term" value="C:plasma membrane"/>
    <property type="evidence" value="ECO:0007669"/>
    <property type="project" value="UniProtKB-SubCell"/>
</dbReference>
<evidence type="ECO:0000313" key="10">
    <source>
        <dbReference type="Proteomes" id="UP000612585"/>
    </source>
</evidence>
<keyword evidence="10" id="KW-1185">Reference proteome</keyword>
<feature type="transmembrane region" description="Helical" evidence="7">
    <location>
        <begin position="494"/>
        <end position="511"/>
    </location>
</feature>
<feature type="transmembrane region" description="Helical" evidence="7">
    <location>
        <begin position="627"/>
        <end position="652"/>
    </location>
</feature>
<evidence type="ECO:0000259" key="8">
    <source>
        <dbReference type="PROSITE" id="PS50156"/>
    </source>
</evidence>
<dbReference type="InterPro" id="IPR000731">
    <property type="entry name" value="SSD"/>
</dbReference>
<dbReference type="EMBL" id="BOPG01000023">
    <property type="protein sequence ID" value="GIJ56010.1"/>
    <property type="molecule type" value="Genomic_DNA"/>
</dbReference>
<comment type="subcellular location">
    <subcellularLocation>
        <location evidence="1">Cell membrane</location>
        <topology evidence="1">Multi-pass membrane protein</topology>
    </subcellularLocation>
</comment>
<keyword evidence="3" id="KW-1003">Cell membrane</keyword>